<comment type="similarity">
    <text evidence="4 17">Belongs to the polyomaviruses capsid protein VP2 family.</text>
</comment>
<dbReference type="GO" id="GO:0005198">
    <property type="term" value="F:structural molecule activity"/>
    <property type="evidence" value="ECO:0007669"/>
    <property type="project" value="UniProtKB-UniRule"/>
</dbReference>
<reference evidence="19 20" key="1">
    <citation type="journal article" date="2013" name="PLoS Pathog.">
        <title>Novel Polyomaviruses of Nonhuman Primates: Genetic and Serological Predictors for the Existence of Multiple Unknown Polyomaviruses within the Human Population.</title>
        <authorList>
            <person name="Scuda N."/>
            <person name="Madinda N.F."/>
            <person name="Akoua-Koffi C."/>
            <person name="Adjogoua E.V."/>
            <person name="Wevers D."/>
            <person name="Hofmann J."/>
            <person name="Cameron K.N."/>
            <person name="Leendertz S.A."/>
            <person name="Couacy-Hymann E."/>
            <person name="Robbins M."/>
            <person name="Boesch C."/>
            <person name="Jarvis M.A."/>
            <person name="Moens U."/>
            <person name="Mugisha L."/>
            <person name="Calvignac-Spencer S."/>
            <person name="Leendertz F.H."/>
            <person name="Ehlers B."/>
        </authorList>
    </citation>
    <scope>NUCLEOTIDE SEQUENCE [LARGE SCALE GENOMIC DNA]</scope>
    <source>
        <strain evidence="19">6350</strain>
    </source>
</reference>
<evidence type="ECO:0000256" key="8">
    <source>
        <dbReference type="ARBA" id="ARBA00022707"/>
    </source>
</evidence>
<feature type="compositionally biased region" description="Basic residues" evidence="18">
    <location>
        <begin position="314"/>
        <end position="326"/>
    </location>
</feature>
<evidence type="ECO:0000256" key="10">
    <source>
        <dbReference type="ARBA" id="ARBA00022870"/>
    </source>
</evidence>
<dbReference type="EMBL" id="JX159983">
    <property type="protein sequence ID" value="AFU25593.1"/>
    <property type="molecule type" value="Genomic_DNA"/>
</dbReference>
<evidence type="ECO:0000256" key="18">
    <source>
        <dbReference type="SAM" id="MobiDB-lite"/>
    </source>
</evidence>
<dbReference type="Proteomes" id="UP000131860">
    <property type="component" value="Segment"/>
</dbReference>
<evidence type="ECO:0000256" key="9">
    <source>
        <dbReference type="ARBA" id="ARBA00022844"/>
    </source>
</evidence>
<keyword evidence="16" id="KW-1160">Virus entry into host cell</keyword>
<evidence type="ECO:0000256" key="6">
    <source>
        <dbReference type="ARBA" id="ARBA00022561"/>
    </source>
</evidence>
<evidence type="ECO:0000256" key="17">
    <source>
        <dbReference type="PIRNR" id="PIRNR003377"/>
    </source>
</evidence>
<evidence type="ECO:0000313" key="20">
    <source>
        <dbReference type="Proteomes" id="UP000131860"/>
    </source>
</evidence>
<dbReference type="GO" id="GO:0044167">
    <property type="term" value="C:host cell endoplasmic reticulum membrane"/>
    <property type="evidence" value="ECO:0007669"/>
    <property type="project" value="UniProtKB-SubCell"/>
</dbReference>
<keyword evidence="10" id="KW-1043">Host membrane</keyword>
<keyword evidence="5" id="KW-1163">Viral penetration into host nucleus</keyword>
<dbReference type="GO" id="GO:0042025">
    <property type="term" value="C:host cell nucleus"/>
    <property type="evidence" value="ECO:0007669"/>
    <property type="project" value="UniProtKB-SubCell"/>
</dbReference>
<keyword evidence="8" id="KW-0519">Myristate</keyword>
<dbReference type="KEGG" id="vg:14258195"/>
<feature type="compositionally biased region" description="Basic residues" evidence="18">
    <location>
        <begin position="340"/>
        <end position="349"/>
    </location>
</feature>
<keyword evidence="6 17" id="KW-0167">Capsid protein</keyword>
<evidence type="ECO:0000256" key="7">
    <source>
        <dbReference type="ARBA" id="ARBA00022562"/>
    </source>
</evidence>
<evidence type="ECO:0000256" key="5">
    <source>
        <dbReference type="ARBA" id="ARBA00022524"/>
    </source>
</evidence>
<accession>K7QJ81</accession>
<evidence type="ECO:0000256" key="14">
    <source>
        <dbReference type="ARBA" id="ARBA00023184"/>
    </source>
</evidence>
<feature type="region of interest" description="Disordered" evidence="18">
    <location>
        <begin position="306"/>
        <end position="349"/>
    </location>
</feature>
<keyword evidence="7" id="KW-1048">Host nucleus</keyword>
<dbReference type="OrthoDB" id="6378at10239"/>
<evidence type="ECO:0000313" key="19">
    <source>
        <dbReference type="EMBL" id="AFU25593.1"/>
    </source>
</evidence>
<dbReference type="GO" id="GO:0043657">
    <property type="term" value="C:host cell"/>
    <property type="evidence" value="ECO:0007669"/>
    <property type="project" value="GOC"/>
</dbReference>
<keyword evidence="11" id="KW-0426">Late protein</keyword>
<proteinExistence type="inferred from homology"/>
<dbReference type="GO" id="GO:0003677">
    <property type="term" value="F:DNA binding"/>
    <property type="evidence" value="ECO:0007669"/>
    <property type="project" value="UniProtKB-KW"/>
</dbReference>
<keyword evidence="13" id="KW-0472">Membrane</keyword>
<keyword evidence="20" id="KW-1185">Reference proteome</keyword>
<evidence type="ECO:0000256" key="2">
    <source>
        <dbReference type="ARBA" id="ARBA00004328"/>
    </source>
</evidence>
<keyword evidence="12" id="KW-0238">DNA-binding</keyword>
<evidence type="ECO:0000256" key="11">
    <source>
        <dbReference type="ARBA" id="ARBA00022921"/>
    </source>
</evidence>
<evidence type="ECO:0000256" key="3">
    <source>
        <dbReference type="ARBA" id="ARBA00004625"/>
    </source>
</evidence>
<name>K7QJ81_9POLY</name>
<evidence type="ECO:0000256" key="13">
    <source>
        <dbReference type="ARBA" id="ARBA00023136"/>
    </source>
</evidence>
<organism evidence="19 20">
    <name type="scientific">Alphapolyomavirus septipanos</name>
    <dbReference type="NCBI Taxonomy" id="1891739"/>
    <lineage>
        <taxon>Viruses</taxon>
        <taxon>Monodnaviria</taxon>
        <taxon>Shotokuvirae</taxon>
        <taxon>Cossaviricota</taxon>
        <taxon>Papovaviricetes</taxon>
        <taxon>Sepolyvirales</taxon>
        <taxon>Polyomaviridae</taxon>
        <taxon>Alphapolyomavirus</taxon>
    </lineage>
</organism>
<protein>
    <recommendedName>
        <fullName evidence="17">Minor capsid protein</fullName>
    </recommendedName>
</protein>
<sequence>MGAAFSFLFEIIELAEELSLSTGFTVESILSGEAFAAASAEAAWLIENEIVDVQAVSALEALTLTGLSSEEFSLLSALPNAFSNAIGIGTFFQTVTGASAVVAAGISTFGYSKEVPVVSMALVPWFPEVDYLFPGLNSFSYFLNALLDWGESLIHAVSRDIWQQILRQTRLQITQTTTALATRGTYELQDRLARIIENARWALTSGPMHVYNSVESYYRDLPRLNPIQLRQRYRLLGEQPPDLAEFQRQDAEIRREIWGEGPRSGDYVEMHGAPGGAHQRVAQDWMLPLILGLYGDIEPAWGIQLRKEEDGPPKKKARVQTMHAKKACLPQTRSSTKTACQRRGRSSRS</sequence>
<keyword evidence="14" id="KW-1038">Host endoplasmic reticulum</keyword>
<dbReference type="GO" id="GO:0019028">
    <property type="term" value="C:viral capsid"/>
    <property type="evidence" value="ECO:0007669"/>
    <property type="project" value="UniProtKB-UniRule"/>
</dbReference>
<dbReference type="PIRSF" id="PIRSF003377">
    <property type="entry name" value="Polyoma_coat2"/>
    <property type="match status" value="1"/>
</dbReference>
<dbReference type="Pfam" id="PF00761">
    <property type="entry name" value="Polyoma_coat2"/>
    <property type="match status" value="1"/>
</dbReference>
<evidence type="ECO:0000256" key="16">
    <source>
        <dbReference type="ARBA" id="ARBA00023296"/>
    </source>
</evidence>
<dbReference type="RefSeq" id="YP_007195291.1">
    <property type="nucleotide sequence ID" value="NC_019858.1"/>
</dbReference>
<keyword evidence="9 17" id="KW-0946">Virion</keyword>
<dbReference type="GO" id="GO:0075732">
    <property type="term" value="P:viral penetration into host nucleus"/>
    <property type="evidence" value="ECO:0007669"/>
    <property type="project" value="UniProtKB-KW"/>
</dbReference>
<keyword evidence="15" id="KW-0449">Lipoprotein</keyword>
<evidence type="ECO:0000256" key="12">
    <source>
        <dbReference type="ARBA" id="ARBA00023125"/>
    </source>
</evidence>
<dbReference type="GeneID" id="14258195"/>
<dbReference type="InterPro" id="IPR001070">
    <property type="entry name" value="Polyoma_coat_VP2"/>
</dbReference>
<dbReference type="GO" id="GO:0046718">
    <property type="term" value="P:symbiont entry into host cell"/>
    <property type="evidence" value="ECO:0007669"/>
    <property type="project" value="UniProtKB-KW"/>
</dbReference>
<evidence type="ECO:0000256" key="15">
    <source>
        <dbReference type="ARBA" id="ARBA00023288"/>
    </source>
</evidence>
<evidence type="ECO:0000256" key="1">
    <source>
        <dbReference type="ARBA" id="ARBA00004147"/>
    </source>
</evidence>
<evidence type="ECO:0000256" key="4">
    <source>
        <dbReference type="ARBA" id="ARBA00006444"/>
    </source>
</evidence>
<comment type="subcellular location">
    <subcellularLocation>
        <location evidence="3">Host endoplasmic reticulum membrane</location>
    </subcellularLocation>
    <subcellularLocation>
        <location evidence="1">Host nucleus</location>
    </subcellularLocation>
    <subcellularLocation>
        <location evidence="2">Virion</location>
    </subcellularLocation>
</comment>